<dbReference type="EMBL" id="CM000581">
    <property type="protein sequence ID" value="EWG42697.1"/>
    <property type="molecule type" value="Genomic_DNA"/>
</dbReference>
<evidence type="ECO:0000256" key="1">
    <source>
        <dbReference type="SAM" id="MobiDB-lite"/>
    </source>
</evidence>
<dbReference type="AlphaFoldDB" id="W7MD10"/>
<reference evidence="2 3" key="1">
    <citation type="journal article" date="2010" name="Nature">
        <title>Comparative genomics reveals mobile pathogenicity chromosomes in Fusarium.</title>
        <authorList>
            <person name="Ma L.J."/>
            <person name="van der Does H.C."/>
            <person name="Borkovich K.A."/>
            <person name="Coleman J.J."/>
            <person name="Daboussi M.J."/>
            <person name="Di Pietro A."/>
            <person name="Dufresne M."/>
            <person name="Freitag M."/>
            <person name="Grabherr M."/>
            <person name="Henrissat B."/>
            <person name="Houterman P.M."/>
            <person name="Kang S."/>
            <person name="Shim W.B."/>
            <person name="Woloshuk C."/>
            <person name="Xie X."/>
            <person name="Xu J.R."/>
            <person name="Antoniw J."/>
            <person name="Baker S.E."/>
            <person name="Bluhm B.H."/>
            <person name="Breakspear A."/>
            <person name="Brown D.W."/>
            <person name="Butchko R.A."/>
            <person name="Chapman S."/>
            <person name="Coulson R."/>
            <person name="Coutinho P.M."/>
            <person name="Danchin E.G."/>
            <person name="Diener A."/>
            <person name="Gale L.R."/>
            <person name="Gardiner D.M."/>
            <person name="Goff S."/>
            <person name="Hammond-Kosack K.E."/>
            <person name="Hilburn K."/>
            <person name="Hua-Van A."/>
            <person name="Jonkers W."/>
            <person name="Kazan K."/>
            <person name="Kodira C.D."/>
            <person name="Koehrsen M."/>
            <person name="Kumar L."/>
            <person name="Lee Y.H."/>
            <person name="Li L."/>
            <person name="Manners J.M."/>
            <person name="Miranda-Saavedra D."/>
            <person name="Mukherjee M."/>
            <person name="Park G."/>
            <person name="Park J."/>
            <person name="Park S.Y."/>
            <person name="Proctor R.H."/>
            <person name="Regev A."/>
            <person name="Ruiz-Roldan M.C."/>
            <person name="Sain D."/>
            <person name="Sakthikumar S."/>
            <person name="Sykes S."/>
            <person name="Schwartz D.C."/>
            <person name="Turgeon B.G."/>
            <person name="Wapinski I."/>
            <person name="Yoder O."/>
            <person name="Young S."/>
            <person name="Zeng Q."/>
            <person name="Zhou S."/>
            <person name="Galagan J."/>
            <person name="Cuomo C.A."/>
            <person name="Kistler H.C."/>
            <person name="Rep M."/>
        </authorList>
    </citation>
    <scope>NUCLEOTIDE SEQUENCE [LARGE SCALE GENOMIC DNA]</scope>
    <source>
        <strain evidence="3">M3125 / FGSC 7600</strain>
    </source>
</reference>
<proteinExistence type="predicted"/>
<dbReference type="EMBL" id="DS022246">
    <property type="protein sequence ID" value="EWG42697.1"/>
    <property type="molecule type" value="Genomic_DNA"/>
</dbReference>
<dbReference type="VEuPathDB" id="FungiDB:FVEG_04448"/>
<organism evidence="2 3">
    <name type="scientific">Gibberella moniliformis (strain M3125 / FGSC 7600)</name>
    <name type="common">Maize ear and stalk rot fungus</name>
    <name type="synonym">Fusarium verticillioides</name>
    <dbReference type="NCBI Taxonomy" id="334819"/>
    <lineage>
        <taxon>Eukaryota</taxon>
        <taxon>Fungi</taxon>
        <taxon>Dikarya</taxon>
        <taxon>Ascomycota</taxon>
        <taxon>Pezizomycotina</taxon>
        <taxon>Sordariomycetes</taxon>
        <taxon>Hypocreomycetidae</taxon>
        <taxon>Hypocreales</taxon>
        <taxon>Nectriaceae</taxon>
        <taxon>Fusarium</taxon>
        <taxon>Fusarium fujikuroi species complex</taxon>
    </lineage>
</organism>
<accession>W7MD10</accession>
<sequence>MARHHHLHEHHHDADQPDTLTIRGRPRHSDDDTPETEDEPRTEETVVNVVDELPRSGLVIFDDCVSLIRVDNLSERALNRWREEEQQHQQNPQETQPQSQIPPSIYDGSAPILSSPRLTQISRACIIASNGFYVYAHQAQQQNIAVPGPVRAESDAPTRPEASSQSIVAQNESQTPRNDAPLQSEATQHGNPQRDTSQGDHDLQDFRPIVQNYNLLRILPVIEISNDPTLFIQNPRKDGPQSDICARVPGMFNHWAAHVSCYDSFYDLWDLVVMHSGEEEPEVHLYLANFGASYTYNRDLVAQELVLDEPASIIAWTNDPSPDIDFSQVTIFKMTTVSTTPLLPYLQHILGQKGSKWLV</sequence>
<dbReference type="OrthoDB" id="5100704at2759"/>
<feature type="compositionally biased region" description="Acidic residues" evidence="1">
    <location>
        <begin position="32"/>
        <end position="41"/>
    </location>
</feature>
<protein>
    <submittedName>
        <fullName evidence="2">Uncharacterized protein</fullName>
    </submittedName>
</protein>
<feature type="region of interest" description="Disordered" evidence="1">
    <location>
        <begin position="149"/>
        <end position="203"/>
    </location>
</feature>
<feature type="region of interest" description="Disordered" evidence="1">
    <location>
        <begin position="1"/>
        <end position="43"/>
    </location>
</feature>
<dbReference type="RefSeq" id="XP_018748888.1">
    <property type="nucleotide sequence ID" value="XM_018892227.1"/>
</dbReference>
<evidence type="ECO:0000313" key="2">
    <source>
        <dbReference type="EMBL" id="EWG42697.1"/>
    </source>
</evidence>
<feature type="compositionally biased region" description="Low complexity" evidence="1">
    <location>
        <begin position="88"/>
        <end position="99"/>
    </location>
</feature>
<feature type="compositionally biased region" description="Polar residues" evidence="1">
    <location>
        <begin position="184"/>
        <end position="196"/>
    </location>
</feature>
<keyword evidence="3" id="KW-1185">Reference proteome</keyword>
<dbReference type="KEGG" id="fvr:FVEG_04448"/>
<evidence type="ECO:0000313" key="3">
    <source>
        <dbReference type="Proteomes" id="UP000009096"/>
    </source>
</evidence>
<dbReference type="Proteomes" id="UP000009096">
    <property type="component" value="Chromosome 4"/>
</dbReference>
<feature type="compositionally biased region" description="Polar residues" evidence="1">
    <location>
        <begin position="161"/>
        <end position="177"/>
    </location>
</feature>
<name>W7MD10_GIBM7</name>
<dbReference type="GeneID" id="30062506"/>
<gene>
    <name evidence="2" type="ORF">FVEG_04448</name>
</gene>
<feature type="region of interest" description="Disordered" evidence="1">
    <location>
        <begin position="82"/>
        <end position="112"/>
    </location>
</feature>